<dbReference type="SUPFAM" id="SSF51197">
    <property type="entry name" value="Clavaminate synthase-like"/>
    <property type="match status" value="1"/>
</dbReference>
<dbReference type="FunFam" id="2.60.120.590:FF:000004">
    <property type="entry name" value="DNA oxidative demethylase ALKBH2"/>
    <property type="match status" value="1"/>
</dbReference>
<protein>
    <submittedName>
        <fullName evidence="10">2OG-Fe(II) oxygenase</fullName>
    </submittedName>
</protein>
<dbReference type="GO" id="GO:0016705">
    <property type="term" value="F:oxidoreductase activity, acting on paired donors, with incorporation or reduction of molecular oxygen"/>
    <property type="evidence" value="ECO:0007669"/>
    <property type="project" value="UniProtKB-ARBA"/>
</dbReference>
<evidence type="ECO:0000256" key="4">
    <source>
        <dbReference type="ARBA" id="ARBA00022842"/>
    </source>
</evidence>
<dbReference type="Gene3D" id="2.60.120.590">
    <property type="entry name" value="Alpha-ketoglutarate-dependent dioxygenase AlkB-like"/>
    <property type="match status" value="1"/>
</dbReference>
<dbReference type="EMBL" id="CP017141">
    <property type="protein sequence ID" value="AOM76175.1"/>
    <property type="molecule type" value="Genomic_DNA"/>
</dbReference>
<dbReference type="InterPro" id="IPR032854">
    <property type="entry name" value="ALKBH3"/>
</dbReference>
<evidence type="ECO:0000259" key="9">
    <source>
        <dbReference type="PROSITE" id="PS51471"/>
    </source>
</evidence>
<dbReference type="InterPro" id="IPR037151">
    <property type="entry name" value="AlkB-like_sf"/>
</dbReference>
<evidence type="ECO:0000256" key="1">
    <source>
        <dbReference type="ARBA" id="ARBA00001954"/>
    </source>
</evidence>
<accession>A0A1D7QBZ1</accession>
<evidence type="ECO:0000256" key="2">
    <source>
        <dbReference type="ARBA" id="ARBA00022723"/>
    </source>
</evidence>
<dbReference type="AlphaFoldDB" id="A0A1D7QBZ1"/>
<keyword evidence="3" id="KW-0227">DNA damage</keyword>
<keyword evidence="5" id="KW-0223">Dioxygenase</keyword>
<keyword evidence="11" id="KW-1185">Reference proteome</keyword>
<dbReference type="InterPro" id="IPR027450">
    <property type="entry name" value="AlkB-like"/>
</dbReference>
<reference evidence="10 11" key="1">
    <citation type="submission" date="2016-08" db="EMBL/GenBank/DDBJ databases">
        <authorList>
            <person name="Seilhamer J.J."/>
        </authorList>
    </citation>
    <scope>NUCLEOTIDE SEQUENCE [LARGE SCALE GENOMIC DNA]</scope>
    <source>
        <strain evidence="10 11">DX4</strain>
    </source>
</reference>
<evidence type="ECO:0000256" key="3">
    <source>
        <dbReference type="ARBA" id="ARBA00022763"/>
    </source>
</evidence>
<comment type="cofactor">
    <cofactor evidence="1">
        <name>Fe(2+)</name>
        <dbReference type="ChEBI" id="CHEBI:29033"/>
    </cofactor>
</comment>
<evidence type="ECO:0000256" key="7">
    <source>
        <dbReference type="ARBA" id="ARBA00023004"/>
    </source>
</evidence>
<dbReference type="GO" id="GO:0006307">
    <property type="term" value="P:DNA alkylation repair"/>
    <property type="evidence" value="ECO:0007669"/>
    <property type="project" value="InterPro"/>
</dbReference>
<dbReference type="GO" id="GO:0032451">
    <property type="term" value="F:demethylase activity"/>
    <property type="evidence" value="ECO:0007669"/>
    <property type="project" value="UniProtKB-ARBA"/>
</dbReference>
<dbReference type="GO" id="GO:0051213">
    <property type="term" value="F:dioxygenase activity"/>
    <property type="evidence" value="ECO:0007669"/>
    <property type="project" value="UniProtKB-KW"/>
</dbReference>
<dbReference type="InterPro" id="IPR005123">
    <property type="entry name" value="Oxoglu/Fe-dep_dioxygenase_dom"/>
</dbReference>
<dbReference type="PANTHER" id="PTHR31212">
    <property type="entry name" value="ALPHA-KETOGLUTARATE-DEPENDENT DIOXYGENASE ALKB HOMOLOG 3"/>
    <property type="match status" value="1"/>
</dbReference>
<gene>
    <name evidence="10" type="ORF">BFS30_02735</name>
</gene>
<feature type="domain" description="Fe2OG dioxygenase" evidence="9">
    <location>
        <begin position="98"/>
        <end position="196"/>
    </location>
</feature>
<dbReference type="GO" id="GO:0046872">
    <property type="term" value="F:metal ion binding"/>
    <property type="evidence" value="ECO:0007669"/>
    <property type="project" value="UniProtKB-KW"/>
</dbReference>
<keyword evidence="4" id="KW-0460">Magnesium</keyword>
<evidence type="ECO:0000313" key="10">
    <source>
        <dbReference type="EMBL" id="AOM76175.1"/>
    </source>
</evidence>
<evidence type="ECO:0000256" key="5">
    <source>
        <dbReference type="ARBA" id="ARBA00022964"/>
    </source>
</evidence>
<dbReference type="Pfam" id="PF13532">
    <property type="entry name" value="2OG-FeII_Oxy_2"/>
    <property type="match status" value="1"/>
</dbReference>
<dbReference type="GO" id="GO:0016787">
    <property type="term" value="F:hydrolase activity"/>
    <property type="evidence" value="ECO:0007669"/>
    <property type="project" value="UniProtKB-ARBA"/>
</dbReference>
<keyword evidence="6" id="KW-0560">Oxidoreductase</keyword>
<evidence type="ECO:0000256" key="8">
    <source>
        <dbReference type="ARBA" id="ARBA00023204"/>
    </source>
</evidence>
<sequence length="197" mass="22881">MYGDHVNLLPVQGEALFLPGFFNPEESDEYLKELTTATVWKQEPIKIFGKTVMQPRLTAFYGDEKISYSYSGITMKALPWTDTMMQIKTRIEQKYNARFNACLLNHYRDGADSMGWHRDNEKNLGKYPLIASVSFGAHRIFQFRRYVEKIPIISVDLSHGSVLVMKGETQHYWEHRLPKTVKASSVRINLTFRLIID</sequence>
<dbReference type="RefSeq" id="WP_069377871.1">
    <property type="nucleotide sequence ID" value="NZ_CP017141.1"/>
</dbReference>
<dbReference type="PANTHER" id="PTHR31212:SF4">
    <property type="entry name" value="ALPHA-KETOGLUTARATE-DEPENDENT DIOXYGENASE ALKB HOMOLOG 3"/>
    <property type="match status" value="1"/>
</dbReference>
<dbReference type="Proteomes" id="UP000094313">
    <property type="component" value="Chromosome"/>
</dbReference>
<keyword evidence="2" id="KW-0479">Metal-binding</keyword>
<proteinExistence type="predicted"/>
<dbReference type="GO" id="GO:0140097">
    <property type="term" value="F:catalytic activity, acting on DNA"/>
    <property type="evidence" value="ECO:0007669"/>
    <property type="project" value="UniProtKB-ARBA"/>
</dbReference>
<keyword evidence="8" id="KW-0234">DNA repair</keyword>
<name>A0A1D7QBZ1_9SPHI</name>
<dbReference type="OrthoDB" id="190276at2"/>
<dbReference type="KEGG" id="psty:BFS30_02735"/>
<organism evidence="10 11">
    <name type="scientific">Pedobacter steynii</name>
    <dbReference type="NCBI Taxonomy" id="430522"/>
    <lineage>
        <taxon>Bacteria</taxon>
        <taxon>Pseudomonadati</taxon>
        <taxon>Bacteroidota</taxon>
        <taxon>Sphingobacteriia</taxon>
        <taxon>Sphingobacteriales</taxon>
        <taxon>Sphingobacteriaceae</taxon>
        <taxon>Pedobacter</taxon>
    </lineage>
</organism>
<dbReference type="PROSITE" id="PS51471">
    <property type="entry name" value="FE2OG_OXY"/>
    <property type="match status" value="1"/>
</dbReference>
<evidence type="ECO:0000313" key="11">
    <source>
        <dbReference type="Proteomes" id="UP000094313"/>
    </source>
</evidence>
<keyword evidence="7" id="KW-0408">Iron</keyword>
<evidence type="ECO:0000256" key="6">
    <source>
        <dbReference type="ARBA" id="ARBA00023002"/>
    </source>
</evidence>